<comment type="subcellular location">
    <subcellularLocation>
        <location evidence="1 3">Nucleus</location>
    </subcellularLocation>
</comment>
<proteinExistence type="predicted"/>
<dbReference type="OrthoDB" id="44867at2759"/>
<evidence type="ECO:0000256" key="2">
    <source>
        <dbReference type="ARBA" id="ARBA00023242"/>
    </source>
</evidence>
<dbReference type="CDD" id="cd00183">
    <property type="entry name" value="TFIIS_I"/>
    <property type="match status" value="1"/>
</dbReference>
<evidence type="ECO:0000313" key="5">
    <source>
        <dbReference type="EMBL" id="KAF9597805.1"/>
    </source>
</evidence>
<name>A0A835LK39_9MAGN</name>
<evidence type="ECO:0000259" key="4">
    <source>
        <dbReference type="PROSITE" id="PS51319"/>
    </source>
</evidence>
<dbReference type="GO" id="GO:0005634">
    <property type="term" value="C:nucleus"/>
    <property type="evidence" value="ECO:0007669"/>
    <property type="project" value="UniProtKB-SubCell"/>
</dbReference>
<dbReference type="Gene3D" id="1.20.930.10">
    <property type="entry name" value="Conserved domain common to transcription factors TFIIS, elongin A, CRSP70"/>
    <property type="match status" value="1"/>
</dbReference>
<dbReference type="PROSITE" id="PS51319">
    <property type="entry name" value="TFIIS_N"/>
    <property type="match status" value="1"/>
</dbReference>
<keyword evidence="6" id="KW-1185">Reference proteome</keyword>
<feature type="domain" description="TFIIS N-terminal" evidence="4">
    <location>
        <begin position="128"/>
        <end position="203"/>
    </location>
</feature>
<dbReference type="Proteomes" id="UP000631114">
    <property type="component" value="Unassembled WGS sequence"/>
</dbReference>
<comment type="caution">
    <text evidence="5">The sequence shown here is derived from an EMBL/GenBank/DDBJ whole genome shotgun (WGS) entry which is preliminary data.</text>
</comment>
<dbReference type="Pfam" id="PF08711">
    <property type="entry name" value="Med26"/>
    <property type="match status" value="1"/>
</dbReference>
<accession>A0A835LK39</accession>
<dbReference type="PANTHER" id="PTHR46554">
    <property type="entry name" value="MEDIATOR OF RNA POLYMERASE II TRANSCRIPTION SUBUNIT 26A-RELATED"/>
    <property type="match status" value="1"/>
</dbReference>
<evidence type="ECO:0000313" key="6">
    <source>
        <dbReference type="Proteomes" id="UP000631114"/>
    </source>
</evidence>
<sequence length="434" mass="49627">MECSSIDYWRNYFSAANGSIFEIIENAITIASSDYCEEFRIRRDGIVGKLYMWEWSRCVELGVQKKDEDVGFKFRSVGKCDVVEGKESKVGSSVFENENINLNYTSKYSYHEAEALTAEIEEENQIVEEVLRIKEHLSKTEEESEDTILESLRRLKLMTLSVETLQATKIGMVVACLRKHKSKRISSFARTLVKEWKDLVDKWCSVVPDVIGGEGTPESMNPSVVEEGLPSPPLDEGVFLATPTTSLELSRFFESMDDDGNLRNCGEFNMNSENERKATLQNQTFPTRMMQPNHEVVGSKENERQDMRKRESVNKQTMIMNTDVRLVRPPKPVPRPKVTDGTTLRQELDTVNAQKLTRSAQQDKSKCLDGETDQIKLEAAKRKLHKGYQQAEDAKKQRTIQLMEMHELPRQGLGPVILRSRLGTHHRNVLSGRR</sequence>
<dbReference type="PANTHER" id="PTHR46554:SF2">
    <property type="entry name" value="TFIIS N-TERMINAL DOMAIN-CONTAINING PROTEIN"/>
    <property type="match status" value="1"/>
</dbReference>
<dbReference type="InterPro" id="IPR003617">
    <property type="entry name" value="TFIIS/CRSP70_N_sub"/>
</dbReference>
<evidence type="ECO:0000256" key="3">
    <source>
        <dbReference type="PROSITE-ProRule" id="PRU00649"/>
    </source>
</evidence>
<keyword evidence="2 3" id="KW-0539">Nucleus</keyword>
<protein>
    <recommendedName>
        <fullName evidence="4">TFIIS N-terminal domain-containing protein</fullName>
    </recommendedName>
</protein>
<evidence type="ECO:0000256" key="1">
    <source>
        <dbReference type="ARBA" id="ARBA00004123"/>
    </source>
</evidence>
<dbReference type="AlphaFoldDB" id="A0A835LK39"/>
<dbReference type="InterPro" id="IPR017923">
    <property type="entry name" value="TFIIS_N"/>
</dbReference>
<dbReference type="SUPFAM" id="SSF47676">
    <property type="entry name" value="Conserved domain common to transcription factors TFIIS, elongin A, CRSP70"/>
    <property type="match status" value="1"/>
</dbReference>
<dbReference type="EMBL" id="JADFTS010000007">
    <property type="protein sequence ID" value="KAF9597805.1"/>
    <property type="molecule type" value="Genomic_DNA"/>
</dbReference>
<gene>
    <name evidence="5" type="ORF">IFM89_021890</name>
</gene>
<dbReference type="SMART" id="SM00509">
    <property type="entry name" value="TFS2N"/>
    <property type="match status" value="1"/>
</dbReference>
<organism evidence="5 6">
    <name type="scientific">Coptis chinensis</name>
    <dbReference type="NCBI Taxonomy" id="261450"/>
    <lineage>
        <taxon>Eukaryota</taxon>
        <taxon>Viridiplantae</taxon>
        <taxon>Streptophyta</taxon>
        <taxon>Embryophyta</taxon>
        <taxon>Tracheophyta</taxon>
        <taxon>Spermatophyta</taxon>
        <taxon>Magnoliopsida</taxon>
        <taxon>Ranunculales</taxon>
        <taxon>Ranunculaceae</taxon>
        <taxon>Coptidoideae</taxon>
        <taxon>Coptis</taxon>
    </lineage>
</organism>
<reference evidence="5 6" key="1">
    <citation type="submission" date="2020-10" db="EMBL/GenBank/DDBJ databases">
        <title>The Coptis chinensis genome and diversification of protoberbering-type alkaloids.</title>
        <authorList>
            <person name="Wang B."/>
            <person name="Shu S."/>
            <person name="Song C."/>
            <person name="Liu Y."/>
        </authorList>
    </citation>
    <scope>NUCLEOTIDE SEQUENCE [LARGE SCALE GENOMIC DNA]</scope>
    <source>
        <strain evidence="5">HL-2020</strain>
        <tissue evidence="5">Leaf</tissue>
    </source>
</reference>
<dbReference type="InterPro" id="IPR035441">
    <property type="entry name" value="TFIIS/LEDGF_dom_sf"/>
</dbReference>